<evidence type="ECO:0000256" key="2">
    <source>
        <dbReference type="SAM" id="Phobius"/>
    </source>
</evidence>
<accession>A0A2W2F1D8</accession>
<name>A0A2W2F1D8_9ACTN</name>
<reference evidence="3 4" key="1">
    <citation type="submission" date="2018-01" db="EMBL/GenBank/DDBJ databases">
        <title>Draft genome sequence of Nonomuraea sp. KC333.</title>
        <authorList>
            <person name="Sahin N."/>
            <person name="Saygin H."/>
            <person name="Ay H."/>
        </authorList>
    </citation>
    <scope>NUCLEOTIDE SEQUENCE [LARGE SCALE GENOMIC DNA]</scope>
    <source>
        <strain evidence="3 4">KC333</strain>
    </source>
</reference>
<feature type="compositionally biased region" description="Low complexity" evidence="1">
    <location>
        <begin position="182"/>
        <end position="195"/>
    </location>
</feature>
<keyword evidence="4" id="KW-1185">Reference proteome</keyword>
<dbReference type="EMBL" id="POUD01000004">
    <property type="protein sequence ID" value="PZG23089.1"/>
    <property type="molecule type" value="Genomic_DNA"/>
</dbReference>
<dbReference type="AlphaFoldDB" id="A0A2W2F1D8"/>
<feature type="region of interest" description="Disordered" evidence="1">
    <location>
        <begin position="182"/>
        <end position="203"/>
    </location>
</feature>
<feature type="non-terminal residue" evidence="3">
    <location>
        <position position="1"/>
    </location>
</feature>
<evidence type="ECO:0000313" key="4">
    <source>
        <dbReference type="Proteomes" id="UP000249304"/>
    </source>
</evidence>
<keyword evidence="2" id="KW-0812">Transmembrane</keyword>
<evidence type="ECO:0000313" key="3">
    <source>
        <dbReference type="EMBL" id="PZG23089.1"/>
    </source>
</evidence>
<keyword evidence="2" id="KW-1133">Transmembrane helix</keyword>
<proteinExistence type="predicted"/>
<gene>
    <name evidence="3" type="ORF">C1J01_01685</name>
</gene>
<keyword evidence="2" id="KW-0472">Membrane</keyword>
<dbReference type="Proteomes" id="UP000249304">
    <property type="component" value="Unassembled WGS sequence"/>
</dbReference>
<protein>
    <submittedName>
        <fullName evidence="3">Uncharacterized protein</fullName>
    </submittedName>
</protein>
<sequence>WWEGWAEAGQGLAAGGGGGGEGFLVGLAFGHGDGRRRAHRPDRRPTIAYAVIRSISQALASAAASRSRRAFERSMDACGETTGVVPGLVVPQDAVRWFPVGWMRVAAPYGAGRWWVLLVPLAIAVAAVAVTYVVAGRRELGAGLLRDRAGTGGPVRGRLRGTAGLAWRLHGGRVVSWVTALGPSSPSARPRSPGGICSPERKRKYDGRLRLGFTRNNPALE</sequence>
<comment type="caution">
    <text evidence="3">The sequence shown here is derived from an EMBL/GenBank/DDBJ whole genome shotgun (WGS) entry which is preliminary data.</text>
</comment>
<organism evidence="3 4">
    <name type="scientific">Nonomuraea aridisoli</name>
    <dbReference type="NCBI Taxonomy" id="2070368"/>
    <lineage>
        <taxon>Bacteria</taxon>
        <taxon>Bacillati</taxon>
        <taxon>Actinomycetota</taxon>
        <taxon>Actinomycetes</taxon>
        <taxon>Streptosporangiales</taxon>
        <taxon>Streptosporangiaceae</taxon>
        <taxon>Nonomuraea</taxon>
    </lineage>
</organism>
<evidence type="ECO:0000256" key="1">
    <source>
        <dbReference type="SAM" id="MobiDB-lite"/>
    </source>
</evidence>
<feature type="transmembrane region" description="Helical" evidence="2">
    <location>
        <begin position="114"/>
        <end position="135"/>
    </location>
</feature>